<dbReference type="AlphaFoldDB" id="A0A8H3LG58"/>
<proteinExistence type="predicted"/>
<evidence type="ECO:0000313" key="2">
    <source>
        <dbReference type="Proteomes" id="UP000615446"/>
    </source>
</evidence>
<dbReference type="PANTHER" id="PTHR45774">
    <property type="entry name" value="BTB/POZ DOMAIN-CONTAINING"/>
    <property type="match status" value="1"/>
</dbReference>
<gene>
    <name evidence="1" type="ORF">RCL2_001201500</name>
</gene>
<sequence length="323" mass="37674">MIAMERTVLYISLYDDEIDDHTVLLGKLQKINKIRKTDKTNKVNELDKIKTSNDVIIYAGEEPNIKEFLLDSKTLQNQILLLKPSKLLIITFLFLRSDPIETLQAVYSYNILNDVQMSCLETICYEPEVLFKSPKFINLPASILEIIIKRDDLALDEIEIWDNLIRWGLAQEKNLNKSVSKWNQEEFAIFEKILHKFISSIRFYEISSEDYFNKVRPYEEILSEELRDEILKYYMIPKYEPTLNKHLPRYSRYNDSVLINKKHLVNFTRKMRKLVIVMVIRNYATTGPGFGSGSDLVCRQGGAGSALQILILKLMVFQLGTLM</sequence>
<reference evidence="1" key="1">
    <citation type="submission" date="2019-10" db="EMBL/GenBank/DDBJ databases">
        <title>Conservation and host-specific expression of non-tandemly repeated heterogenous ribosome RNA gene in arbuscular mycorrhizal fungi.</title>
        <authorList>
            <person name="Maeda T."/>
            <person name="Kobayashi Y."/>
            <person name="Nakagawa T."/>
            <person name="Ezawa T."/>
            <person name="Yamaguchi K."/>
            <person name="Bino T."/>
            <person name="Nishimoto Y."/>
            <person name="Shigenobu S."/>
            <person name="Kawaguchi M."/>
        </authorList>
    </citation>
    <scope>NUCLEOTIDE SEQUENCE</scope>
    <source>
        <strain evidence="1">HR1</strain>
    </source>
</reference>
<name>A0A8H3LG58_9GLOM</name>
<dbReference type="PANTHER" id="PTHR45774:SF3">
    <property type="entry name" value="BTB (POZ) DOMAIN-CONTAINING 2B-RELATED"/>
    <property type="match status" value="1"/>
</dbReference>
<dbReference type="OrthoDB" id="25620at2759"/>
<protein>
    <submittedName>
        <fullName evidence="1">BTB/POZ domain-containing protein</fullName>
    </submittedName>
</protein>
<dbReference type="Gene3D" id="1.25.40.420">
    <property type="match status" value="1"/>
</dbReference>
<comment type="caution">
    <text evidence="1">The sequence shown here is derived from an EMBL/GenBank/DDBJ whole genome shotgun (WGS) entry which is preliminary data.</text>
</comment>
<evidence type="ECO:0000313" key="1">
    <source>
        <dbReference type="EMBL" id="GES84928.1"/>
    </source>
</evidence>
<dbReference type="Proteomes" id="UP000615446">
    <property type="component" value="Unassembled WGS sequence"/>
</dbReference>
<organism evidence="1 2">
    <name type="scientific">Rhizophagus clarus</name>
    <dbReference type="NCBI Taxonomy" id="94130"/>
    <lineage>
        <taxon>Eukaryota</taxon>
        <taxon>Fungi</taxon>
        <taxon>Fungi incertae sedis</taxon>
        <taxon>Mucoromycota</taxon>
        <taxon>Glomeromycotina</taxon>
        <taxon>Glomeromycetes</taxon>
        <taxon>Glomerales</taxon>
        <taxon>Glomeraceae</taxon>
        <taxon>Rhizophagus</taxon>
    </lineage>
</organism>
<accession>A0A8H3LG58</accession>
<dbReference type="EMBL" id="BLAL01000087">
    <property type="protein sequence ID" value="GES84928.1"/>
    <property type="molecule type" value="Genomic_DNA"/>
</dbReference>